<protein>
    <submittedName>
        <fullName evidence="3">tRNA synthetase RNA-binding protein</fullName>
    </submittedName>
</protein>
<dbReference type="Gene3D" id="3.10.290.10">
    <property type="entry name" value="RNA-binding S4 domain"/>
    <property type="match status" value="1"/>
</dbReference>
<feature type="domain" description="RNA-binding S4" evidence="2">
    <location>
        <begin position="1"/>
        <end position="61"/>
    </location>
</feature>
<dbReference type="PATRIC" id="fig|93466.3.peg.1805"/>
<dbReference type="SMART" id="SM00363">
    <property type="entry name" value="S4"/>
    <property type="match status" value="1"/>
</dbReference>
<dbReference type="GO" id="GO:0003723">
    <property type="term" value="F:RNA binding"/>
    <property type="evidence" value="ECO:0007669"/>
    <property type="project" value="UniProtKB-KW"/>
</dbReference>
<dbReference type="SUPFAM" id="SSF55174">
    <property type="entry name" value="Alpha-L RNA-binding motif"/>
    <property type="match status" value="1"/>
</dbReference>
<dbReference type="GO" id="GO:0004812">
    <property type="term" value="F:aminoacyl-tRNA ligase activity"/>
    <property type="evidence" value="ECO:0007669"/>
    <property type="project" value="UniProtKB-KW"/>
</dbReference>
<dbReference type="PROSITE" id="PS50889">
    <property type="entry name" value="S4"/>
    <property type="match status" value="1"/>
</dbReference>
<dbReference type="OrthoDB" id="9805210at2"/>
<dbReference type="CDD" id="cd00165">
    <property type="entry name" value="S4"/>
    <property type="match status" value="1"/>
</dbReference>
<dbReference type="Proteomes" id="UP000077096">
    <property type="component" value="Chromosome"/>
</dbReference>
<sequence length="82" mass="9508">MRLDKFLKINRIIKRRTIAQEVAKAGLVKKDGKVLKPSYEVKPGDILEVSYGRRTLKILVTDDMKCRILEETFRGDEDEKSN</sequence>
<evidence type="ECO:0000313" key="4">
    <source>
        <dbReference type="Proteomes" id="UP000077096"/>
    </source>
</evidence>
<dbReference type="Pfam" id="PF01479">
    <property type="entry name" value="S4"/>
    <property type="match status" value="1"/>
</dbReference>
<reference evidence="3 4" key="1">
    <citation type="submission" date="2014-08" db="EMBL/GenBank/DDBJ databases">
        <title>Fervidobacterium pennivorans DYC genome.</title>
        <authorList>
            <person name="Wushke S."/>
        </authorList>
    </citation>
    <scope>NUCLEOTIDE SEQUENCE [LARGE SCALE GENOMIC DNA]</scope>
    <source>
        <strain evidence="3 4">DYC</strain>
    </source>
</reference>
<dbReference type="InterPro" id="IPR036986">
    <property type="entry name" value="S4_RNA-bd_sf"/>
</dbReference>
<organism evidence="3 4">
    <name type="scientific">Fervidobacterium pennivorans</name>
    <dbReference type="NCBI Taxonomy" id="93466"/>
    <lineage>
        <taxon>Bacteria</taxon>
        <taxon>Thermotogati</taxon>
        <taxon>Thermotogota</taxon>
        <taxon>Thermotogae</taxon>
        <taxon>Thermotogales</taxon>
        <taxon>Fervidobacteriaceae</taxon>
        <taxon>Fervidobacterium</taxon>
    </lineage>
</organism>
<keyword evidence="1" id="KW-0694">RNA-binding</keyword>
<dbReference type="KEGG" id="fng:JM64_08585"/>
<evidence type="ECO:0000256" key="1">
    <source>
        <dbReference type="PROSITE-ProRule" id="PRU00182"/>
    </source>
</evidence>
<dbReference type="InterPro" id="IPR002942">
    <property type="entry name" value="S4_RNA-bd"/>
</dbReference>
<proteinExistence type="predicted"/>
<evidence type="ECO:0000313" key="3">
    <source>
        <dbReference type="EMBL" id="ANE42374.1"/>
    </source>
</evidence>
<name>A0A172T5Z3_FERPE</name>
<keyword evidence="3" id="KW-0436">Ligase</keyword>
<accession>A0A172T5Z3</accession>
<gene>
    <name evidence="3" type="ORF">JM64_08585</name>
</gene>
<keyword evidence="3" id="KW-0030">Aminoacyl-tRNA synthetase</keyword>
<dbReference type="EMBL" id="CP011393">
    <property type="protein sequence ID" value="ANE42374.1"/>
    <property type="molecule type" value="Genomic_DNA"/>
</dbReference>
<dbReference type="AlphaFoldDB" id="A0A172T5Z3"/>
<evidence type="ECO:0000259" key="2">
    <source>
        <dbReference type="SMART" id="SM00363"/>
    </source>
</evidence>